<name>A0A4R2QQM9_9PSEU</name>
<proteinExistence type="predicted"/>
<sequence length="414" mass="45844">MPQQGSRRPARTLLEAKIRDRQQTQEEFVEYAETFAREHGEPGTLSLRHLGRLISGKASGPPLPTTGRLLERIFDVPIDELLGAPNPKASSVWQAPFAQHDDELAALELTRRMTASDVGNDTLTHLESIFDNLAMAYPAASPLELLPRIRRQLSYVMSLMDAKKTLAEHRRLLVVGGWLSLLAATVHIDLKQQSAASANLRTAASLARHAEYDEIRAWCYETEAWRALTDGDYPRAVELSKSAQGLASAGGSVAIQAAAQEGRAWARLGRAQETYSAIDRVTKLASPLAKPERAEHHYRYDPDKSVAYTATTLAWVGDPAGESYAREVILRLKPSDDVQKWPRRVASANLDLALTLIASDRLDESSHVAQQAILSGRIVPSNYWRAAEVVSAVESRQLPEAKELREAFEEMRQV</sequence>
<reference evidence="1 2" key="1">
    <citation type="submission" date="2019-03" db="EMBL/GenBank/DDBJ databases">
        <title>Genomic Encyclopedia of Type Strains, Phase IV (KMG-IV): sequencing the most valuable type-strain genomes for metagenomic binning, comparative biology and taxonomic classification.</title>
        <authorList>
            <person name="Goeker M."/>
        </authorList>
    </citation>
    <scope>NUCLEOTIDE SEQUENCE [LARGE SCALE GENOMIC DNA]</scope>
    <source>
        <strain evidence="1 2">DSM 45765</strain>
    </source>
</reference>
<organism evidence="1 2">
    <name type="scientific">Tamaricihabitans halophyticus</name>
    <dbReference type="NCBI Taxonomy" id="1262583"/>
    <lineage>
        <taxon>Bacteria</taxon>
        <taxon>Bacillati</taxon>
        <taxon>Actinomycetota</taxon>
        <taxon>Actinomycetes</taxon>
        <taxon>Pseudonocardiales</taxon>
        <taxon>Pseudonocardiaceae</taxon>
        <taxon>Tamaricihabitans</taxon>
    </lineage>
</organism>
<accession>A0A4R2QQM9</accession>
<protein>
    <submittedName>
        <fullName evidence="1">Uncharacterized protein</fullName>
    </submittedName>
</protein>
<dbReference type="RefSeq" id="WP_243658992.1">
    <property type="nucleotide sequence ID" value="NZ_SLXQ01000006.1"/>
</dbReference>
<keyword evidence="2" id="KW-1185">Reference proteome</keyword>
<comment type="caution">
    <text evidence="1">The sequence shown here is derived from an EMBL/GenBank/DDBJ whole genome shotgun (WGS) entry which is preliminary data.</text>
</comment>
<evidence type="ECO:0000313" key="2">
    <source>
        <dbReference type="Proteomes" id="UP000294911"/>
    </source>
</evidence>
<evidence type="ECO:0000313" key="1">
    <source>
        <dbReference type="EMBL" id="TCP52062.1"/>
    </source>
</evidence>
<dbReference type="EMBL" id="SLXQ01000006">
    <property type="protein sequence ID" value="TCP52062.1"/>
    <property type="molecule type" value="Genomic_DNA"/>
</dbReference>
<dbReference type="AlphaFoldDB" id="A0A4R2QQM9"/>
<gene>
    <name evidence="1" type="ORF">EV191_106226</name>
</gene>
<dbReference type="Proteomes" id="UP000294911">
    <property type="component" value="Unassembled WGS sequence"/>
</dbReference>